<feature type="region of interest" description="Disordered" evidence="6">
    <location>
        <begin position="92"/>
        <end position="114"/>
    </location>
</feature>
<keyword evidence="11" id="KW-1185">Reference proteome</keyword>
<dbReference type="NCBIfam" id="TIGR02937">
    <property type="entry name" value="sigma70-ECF"/>
    <property type="match status" value="1"/>
</dbReference>
<dbReference type="SUPFAM" id="SSF88946">
    <property type="entry name" value="Sigma2 domain of RNA polymerase sigma factors"/>
    <property type="match status" value="1"/>
</dbReference>
<reference evidence="9 10" key="1">
    <citation type="journal article" date="2014" name="Int. J. Syst. Evol. Microbiol.">
        <title>Complete genome sequence of Corynebacterium casei LMG S-19264T (=DSM 44701T), isolated from a smear-ripened cheese.</title>
        <authorList>
            <consortium name="US DOE Joint Genome Institute (JGI-PGF)"/>
            <person name="Walter F."/>
            <person name="Albersmeier A."/>
            <person name="Kalinowski J."/>
            <person name="Ruckert C."/>
        </authorList>
    </citation>
    <scope>NUCLEOTIDE SEQUENCE [LARGE SCALE GENOMIC DNA]</scope>
    <source>
        <strain evidence="9 10">CGMCC 4.7206</strain>
    </source>
</reference>
<evidence type="ECO:0000259" key="7">
    <source>
        <dbReference type="Pfam" id="PF04542"/>
    </source>
</evidence>
<dbReference type="InterPro" id="IPR007627">
    <property type="entry name" value="RNA_pol_sigma70_r2"/>
</dbReference>
<dbReference type="InterPro" id="IPR014284">
    <property type="entry name" value="RNA_pol_sigma-70_dom"/>
</dbReference>
<reference evidence="8 11" key="2">
    <citation type="journal article" date="2019" name="Int. J. Syst. Evol. Microbiol.">
        <title>The Global Catalogue of Microorganisms (GCM) 10K type strain sequencing project: providing services to taxonomists for standard genome sequencing and annotation.</title>
        <authorList>
            <consortium name="The Broad Institute Genomics Platform"/>
            <consortium name="The Broad Institute Genome Sequencing Center for Infectious Disease"/>
            <person name="Wu L."/>
            <person name="Ma J."/>
        </authorList>
    </citation>
    <scope>NUCLEOTIDE SEQUENCE [LARGE SCALE GENOMIC DNA]</scope>
    <source>
        <strain evidence="8 11">JCM 10664</strain>
    </source>
</reference>
<reference evidence="8" key="4">
    <citation type="submission" date="2023-12" db="EMBL/GenBank/DDBJ databases">
        <authorList>
            <person name="Sun Q."/>
            <person name="Inoue M."/>
        </authorList>
    </citation>
    <scope>NUCLEOTIDE SEQUENCE</scope>
    <source>
        <strain evidence="8">JCM 10664</strain>
    </source>
</reference>
<dbReference type="Proteomes" id="UP001500220">
    <property type="component" value="Unassembled WGS sequence"/>
</dbReference>
<dbReference type="Gene3D" id="1.10.10.10">
    <property type="entry name" value="Winged helix-like DNA-binding domain superfamily/Winged helix DNA-binding domain"/>
    <property type="match status" value="1"/>
</dbReference>
<name>A0A917NDP6_9PSEU</name>
<evidence type="ECO:0000313" key="10">
    <source>
        <dbReference type="Proteomes" id="UP000597989"/>
    </source>
</evidence>
<dbReference type="EMBL" id="BMMT01000011">
    <property type="protein sequence ID" value="GGI92699.1"/>
    <property type="molecule type" value="Genomic_DNA"/>
</dbReference>
<reference evidence="9" key="3">
    <citation type="submission" date="2020-09" db="EMBL/GenBank/DDBJ databases">
        <authorList>
            <person name="Sun Q."/>
            <person name="Zhou Y."/>
        </authorList>
    </citation>
    <scope>NUCLEOTIDE SEQUENCE</scope>
    <source>
        <strain evidence="9">CGMCC 4.7206</strain>
    </source>
</reference>
<dbReference type="PANTHER" id="PTHR43133">
    <property type="entry name" value="RNA POLYMERASE ECF-TYPE SIGMA FACTO"/>
    <property type="match status" value="1"/>
</dbReference>
<dbReference type="EMBL" id="BAAAHC010000003">
    <property type="protein sequence ID" value="GAA0505602.1"/>
    <property type="molecule type" value="Genomic_DNA"/>
</dbReference>
<dbReference type="InterPro" id="IPR013324">
    <property type="entry name" value="RNA_pol_sigma_r3/r4-like"/>
</dbReference>
<keyword evidence="4" id="KW-0238">DNA-binding</keyword>
<comment type="similarity">
    <text evidence="1">Belongs to the sigma-70 factor family. ECF subfamily.</text>
</comment>
<dbReference type="GO" id="GO:0016987">
    <property type="term" value="F:sigma factor activity"/>
    <property type="evidence" value="ECO:0007669"/>
    <property type="project" value="UniProtKB-KW"/>
</dbReference>
<dbReference type="InterPro" id="IPR036388">
    <property type="entry name" value="WH-like_DNA-bd_sf"/>
</dbReference>
<evidence type="ECO:0000256" key="2">
    <source>
        <dbReference type="ARBA" id="ARBA00023015"/>
    </source>
</evidence>
<comment type="caution">
    <text evidence="9">The sequence shown here is derived from an EMBL/GenBank/DDBJ whole genome shotgun (WGS) entry which is preliminary data.</text>
</comment>
<dbReference type="AlphaFoldDB" id="A0A917NDP6"/>
<keyword evidence="5" id="KW-0804">Transcription</keyword>
<dbReference type="PANTHER" id="PTHR43133:SF8">
    <property type="entry name" value="RNA POLYMERASE SIGMA FACTOR HI_1459-RELATED"/>
    <property type="match status" value="1"/>
</dbReference>
<sequence>MLVVHEVGDAAAGAGLLNRAASGDQQAWRELVDRHAQVVWGVARAFTTNPADAEDIYQATWLLLAENLDRLREPEALSGWLVTTARRESMRLSRARRRESPVGLDSGDFARPDHAEDPAHKVLRAMAGSRLAQSFAQLPQRCQQLLRVLAVTPEASYAQVSEALGMPRGTIGPKKSRCLAELRRRMLAADLPEEVAG</sequence>
<organism evidence="9 10">
    <name type="scientific">Saccharopolyspora thermophila</name>
    <dbReference type="NCBI Taxonomy" id="89367"/>
    <lineage>
        <taxon>Bacteria</taxon>
        <taxon>Bacillati</taxon>
        <taxon>Actinomycetota</taxon>
        <taxon>Actinomycetes</taxon>
        <taxon>Pseudonocardiales</taxon>
        <taxon>Pseudonocardiaceae</taxon>
        <taxon>Saccharopolyspora</taxon>
    </lineage>
</organism>
<proteinExistence type="inferred from homology"/>
<evidence type="ECO:0000256" key="5">
    <source>
        <dbReference type="ARBA" id="ARBA00023163"/>
    </source>
</evidence>
<evidence type="ECO:0000256" key="6">
    <source>
        <dbReference type="SAM" id="MobiDB-lite"/>
    </source>
</evidence>
<protein>
    <submittedName>
        <fullName evidence="8 9">RNA polymerase sigma factor</fullName>
    </submittedName>
</protein>
<dbReference type="GO" id="GO:0003677">
    <property type="term" value="F:DNA binding"/>
    <property type="evidence" value="ECO:0007669"/>
    <property type="project" value="UniProtKB-KW"/>
</dbReference>
<evidence type="ECO:0000313" key="8">
    <source>
        <dbReference type="EMBL" id="GAA0505602.1"/>
    </source>
</evidence>
<accession>A0A917NDP6</accession>
<evidence type="ECO:0000256" key="3">
    <source>
        <dbReference type="ARBA" id="ARBA00023082"/>
    </source>
</evidence>
<keyword evidence="3" id="KW-0731">Sigma factor</keyword>
<keyword evidence="2" id="KW-0805">Transcription regulation</keyword>
<dbReference type="Proteomes" id="UP000597989">
    <property type="component" value="Unassembled WGS sequence"/>
</dbReference>
<dbReference type="Gene3D" id="1.10.1740.10">
    <property type="match status" value="1"/>
</dbReference>
<evidence type="ECO:0000313" key="9">
    <source>
        <dbReference type="EMBL" id="GGI92699.1"/>
    </source>
</evidence>
<evidence type="ECO:0000256" key="4">
    <source>
        <dbReference type="ARBA" id="ARBA00023125"/>
    </source>
</evidence>
<gene>
    <name evidence="9" type="primary">rpoE</name>
    <name evidence="8" type="ORF">GCM10009545_04500</name>
    <name evidence="9" type="ORF">GCM10011581_32350</name>
</gene>
<feature type="domain" description="RNA polymerase sigma-70 region 2" evidence="7">
    <location>
        <begin position="31"/>
        <end position="98"/>
    </location>
</feature>
<dbReference type="InterPro" id="IPR013325">
    <property type="entry name" value="RNA_pol_sigma_r2"/>
</dbReference>
<evidence type="ECO:0000313" key="11">
    <source>
        <dbReference type="Proteomes" id="UP001500220"/>
    </source>
</evidence>
<dbReference type="Pfam" id="PF04542">
    <property type="entry name" value="Sigma70_r2"/>
    <property type="match status" value="1"/>
</dbReference>
<dbReference type="SUPFAM" id="SSF88659">
    <property type="entry name" value="Sigma3 and sigma4 domains of RNA polymerase sigma factors"/>
    <property type="match status" value="1"/>
</dbReference>
<dbReference type="GO" id="GO:0006352">
    <property type="term" value="P:DNA-templated transcription initiation"/>
    <property type="evidence" value="ECO:0007669"/>
    <property type="project" value="InterPro"/>
</dbReference>
<evidence type="ECO:0000256" key="1">
    <source>
        <dbReference type="ARBA" id="ARBA00010641"/>
    </source>
</evidence>
<dbReference type="InterPro" id="IPR039425">
    <property type="entry name" value="RNA_pol_sigma-70-like"/>
</dbReference>